<evidence type="ECO:0000313" key="4">
    <source>
        <dbReference type="Proteomes" id="UP001165297"/>
    </source>
</evidence>
<sequence length="563" mass="64528">MATKIYSDKIFVKNLLQMWFRIPSYQRAYVWGKDQVYELLDDLSFALNENPADEYFLGSIVLRKQTEKKLDYEEYEVLDGQQRLTTLLLLLAVIRDNSTEHQIIAACQGCICQEGNKILNTPGRFRLDSDRGSRVQQFFKDHIEKPGGTVDQQLKQKWDVEKEDKSARNMAMSVLQIQAYFGENPDLKLDALTAFLLNQVLLIYVATEDMSDAFRLFTILNDRGMPLRNSDILKAQNLGKVKEDKKSIYAKDWEEMESELGDDVDRFLAYVRTILVKDKARQNLITEYKTKVFAPGLIEEGQPFLDLLAKYFSHYQFLLINKHGGSAERRQIDNLIALMREGLPGTDWVPPLLAYYHKFNMEGLLTFLILLDNKVSADLMTGLAPTSRIENMNTILKAIEKAASATVVTQDQSLFEVNKGDLEWVLKGKMYGRRFTKYALLKLSYLKLDHALTSLDVSRAITVEHILPQNPEDGSQWTKDFTPDQREKLVHTLGNLVLLGRGKNASLGRQDFVNKAGKYFKGFLSVSPHMESVLHNKHTWLPKDITDNQTYAINSLVSYYCPS</sequence>
<organism evidence="3 4">
    <name type="scientific">Hymenobacter nitidus</name>
    <dbReference type="NCBI Taxonomy" id="2880929"/>
    <lineage>
        <taxon>Bacteria</taxon>
        <taxon>Pseudomonadati</taxon>
        <taxon>Bacteroidota</taxon>
        <taxon>Cytophagia</taxon>
        <taxon>Cytophagales</taxon>
        <taxon>Hymenobacteraceae</taxon>
        <taxon>Hymenobacter</taxon>
    </lineage>
</organism>
<keyword evidence="3" id="KW-0255">Endonuclease</keyword>
<dbReference type="EMBL" id="JAJADQ010000017">
    <property type="protein sequence ID" value="MCB2380448.1"/>
    <property type="molecule type" value="Genomic_DNA"/>
</dbReference>
<gene>
    <name evidence="3" type="ORF">LGH70_22840</name>
</gene>
<dbReference type="InterPro" id="IPR004919">
    <property type="entry name" value="GmrSD_N"/>
</dbReference>
<dbReference type="Pfam" id="PF03235">
    <property type="entry name" value="GmrSD_N"/>
    <property type="match status" value="1"/>
</dbReference>
<comment type="caution">
    <text evidence="3">The sequence shown here is derived from an EMBL/GenBank/DDBJ whole genome shotgun (WGS) entry which is preliminary data.</text>
</comment>
<reference evidence="3" key="1">
    <citation type="submission" date="2021-10" db="EMBL/GenBank/DDBJ databases">
        <authorList>
            <person name="Dean J.D."/>
            <person name="Kim M.K."/>
            <person name="Newey C.N."/>
            <person name="Stoker T.S."/>
            <person name="Thompson D.W."/>
            <person name="Grose J.H."/>
        </authorList>
    </citation>
    <scope>NUCLEOTIDE SEQUENCE</scope>
    <source>
        <strain evidence="3">BT635</strain>
    </source>
</reference>
<dbReference type="PANTHER" id="PTHR35149">
    <property type="entry name" value="SLL5132 PROTEIN"/>
    <property type="match status" value="1"/>
</dbReference>
<feature type="domain" description="GmrSD restriction endonucleases N-terminal" evidence="1">
    <location>
        <begin position="14"/>
        <end position="236"/>
    </location>
</feature>
<protein>
    <submittedName>
        <fullName evidence="3">DUF262 domain-containing HNH endonuclease family protein</fullName>
    </submittedName>
</protein>
<dbReference type="Pfam" id="PF07510">
    <property type="entry name" value="GmrSD_C"/>
    <property type="match status" value="1"/>
</dbReference>
<keyword evidence="4" id="KW-1185">Reference proteome</keyword>
<name>A0ABS8AJ34_9BACT</name>
<accession>A0ABS8AJ34</accession>
<evidence type="ECO:0000313" key="3">
    <source>
        <dbReference type="EMBL" id="MCB2380448.1"/>
    </source>
</evidence>
<feature type="domain" description="GmrSD restriction endonucleases C-terminal" evidence="2">
    <location>
        <begin position="437"/>
        <end position="549"/>
    </location>
</feature>
<dbReference type="RefSeq" id="WP_226190435.1">
    <property type="nucleotide sequence ID" value="NZ_JAJADQ010000017.1"/>
</dbReference>
<dbReference type="InterPro" id="IPR011089">
    <property type="entry name" value="GmrSD_C"/>
</dbReference>
<keyword evidence="3" id="KW-0378">Hydrolase</keyword>
<evidence type="ECO:0000259" key="1">
    <source>
        <dbReference type="Pfam" id="PF03235"/>
    </source>
</evidence>
<keyword evidence="3" id="KW-0540">Nuclease</keyword>
<proteinExistence type="predicted"/>
<dbReference type="GO" id="GO:0004519">
    <property type="term" value="F:endonuclease activity"/>
    <property type="evidence" value="ECO:0007669"/>
    <property type="project" value="UniProtKB-KW"/>
</dbReference>
<dbReference type="PANTHER" id="PTHR35149:SF1">
    <property type="entry name" value="DUF5655 DOMAIN-CONTAINING PROTEIN"/>
    <property type="match status" value="1"/>
</dbReference>
<dbReference type="Proteomes" id="UP001165297">
    <property type="component" value="Unassembled WGS sequence"/>
</dbReference>
<evidence type="ECO:0000259" key="2">
    <source>
        <dbReference type="Pfam" id="PF07510"/>
    </source>
</evidence>